<feature type="transmembrane region" description="Helical" evidence="2">
    <location>
        <begin position="246"/>
        <end position="266"/>
    </location>
</feature>
<sequence length="486" mass="49870">MQIRPEDQPDDTRDARRSRGSSSPTEPIRTTPTDRTQPLDLDGGAPTQATPTQPIARSSRDRDDKGPDYSNWYDSDLYVGDDDADDRGAGSAATRPLEGLDRGRGGNRDRADAAGREPVGARTEAFDRPTGQPAGGNDDGNDDGRGTTAPQPISSERAAWDEDQDDYPEETDRAAGYSSDRRLAVDEDRDAYAATGRAHRTGIGAKLGLLVLGLLLAVIAAALLGMNGQAATGTVRPGGAFDGGGLLALLGFGAGVLCVAIVIVAGRVSSTAPLMGSIIALPALAAMVSGDAAALVRGQLTAWSVPAPVAEAFLRPETALAGVLLFLIGLAFSTRRRAEDLAGPVSSFFLGLFSAICFAPGLALFCLATQENLLQAFARVGWPAPDATRPIALVLGLVLMAIGVACTSRAPGGMVVSGVVILVLAAATGFAFLATSTALPAGAAEIVQRDVTATAPLAAVLAGVSLVVASFAGLSLGRDPEPANRY</sequence>
<feature type="compositionally biased region" description="Basic and acidic residues" evidence="1">
    <location>
        <begin position="98"/>
        <end position="115"/>
    </location>
</feature>
<comment type="caution">
    <text evidence="3">The sequence shown here is derived from an EMBL/GenBank/DDBJ whole genome shotgun (WGS) entry which is preliminary data.</text>
</comment>
<accession>A0ABQ1P9J7</accession>
<dbReference type="EMBL" id="BMJI01000013">
    <property type="protein sequence ID" value="GGC93840.1"/>
    <property type="molecule type" value="Genomic_DNA"/>
</dbReference>
<feature type="transmembrane region" description="Helical" evidence="2">
    <location>
        <begin position="278"/>
        <end position="298"/>
    </location>
</feature>
<gene>
    <name evidence="3" type="ORF">GCM10011512_21080</name>
</gene>
<organism evidence="3 4">
    <name type="scientific">Tersicoccus solisilvae</name>
    <dbReference type="NCBI Taxonomy" id="1882339"/>
    <lineage>
        <taxon>Bacteria</taxon>
        <taxon>Bacillati</taxon>
        <taxon>Actinomycetota</taxon>
        <taxon>Actinomycetes</taxon>
        <taxon>Micrococcales</taxon>
        <taxon>Micrococcaceae</taxon>
        <taxon>Tersicoccus</taxon>
    </lineage>
</organism>
<feature type="transmembrane region" description="Helical" evidence="2">
    <location>
        <begin position="207"/>
        <end position="226"/>
    </location>
</feature>
<feature type="compositionally biased region" description="Polar residues" evidence="1">
    <location>
        <begin position="47"/>
        <end position="56"/>
    </location>
</feature>
<feature type="region of interest" description="Disordered" evidence="1">
    <location>
        <begin position="1"/>
        <end position="180"/>
    </location>
</feature>
<evidence type="ECO:0000256" key="2">
    <source>
        <dbReference type="SAM" id="Phobius"/>
    </source>
</evidence>
<reference evidence="4" key="1">
    <citation type="journal article" date="2019" name="Int. J. Syst. Evol. Microbiol.">
        <title>The Global Catalogue of Microorganisms (GCM) 10K type strain sequencing project: providing services to taxonomists for standard genome sequencing and annotation.</title>
        <authorList>
            <consortium name="The Broad Institute Genomics Platform"/>
            <consortium name="The Broad Institute Genome Sequencing Center for Infectious Disease"/>
            <person name="Wu L."/>
            <person name="Ma J."/>
        </authorList>
    </citation>
    <scope>NUCLEOTIDE SEQUENCE [LARGE SCALE GENOMIC DNA]</scope>
    <source>
        <strain evidence="4">CGMCC 1.15480</strain>
    </source>
</reference>
<feature type="compositionally biased region" description="Basic and acidic residues" evidence="1">
    <location>
        <begin position="58"/>
        <end position="67"/>
    </location>
</feature>
<feature type="transmembrane region" description="Helical" evidence="2">
    <location>
        <begin position="455"/>
        <end position="476"/>
    </location>
</feature>
<keyword evidence="4" id="KW-1185">Reference proteome</keyword>
<feature type="transmembrane region" description="Helical" evidence="2">
    <location>
        <begin position="318"/>
        <end position="335"/>
    </location>
</feature>
<keyword evidence="2" id="KW-0472">Membrane</keyword>
<evidence type="ECO:0000256" key="1">
    <source>
        <dbReference type="SAM" id="MobiDB-lite"/>
    </source>
</evidence>
<evidence type="ECO:0000313" key="3">
    <source>
        <dbReference type="EMBL" id="GGC93840.1"/>
    </source>
</evidence>
<feature type="transmembrane region" description="Helical" evidence="2">
    <location>
        <begin position="390"/>
        <end position="407"/>
    </location>
</feature>
<keyword evidence="2" id="KW-0812">Transmembrane</keyword>
<name>A0ABQ1P9J7_9MICC</name>
<feature type="transmembrane region" description="Helical" evidence="2">
    <location>
        <begin position="414"/>
        <end position="435"/>
    </location>
</feature>
<feature type="compositionally biased region" description="Polar residues" evidence="1">
    <location>
        <begin position="20"/>
        <end position="36"/>
    </location>
</feature>
<keyword evidence="2" id="KW-1133">Transmembrane helix</keyword>
<protein>
    <submittedName>
        <fullName evidence="3">Uncharacterized protein</fullName>
    </submittedName>
</protein>
<dbReference type="Proteomes" id="UP000597761">
    <property type="component" value="Unassembled WGS sequence"/>
</dbReference>
<evidence type="ECO:0000313" key="4">
    <source>
        <dbReference type="Proteomes" id="UP000597761"/>
    </source>
</evidence>
<feature type="transmembrane region" description="Helical" evidence="2">
    <location>
        <begin position="347"/>
        <end position="370"/>
    </location>
</feature>
<feature type="compositionally biased region" description="Basic and acidic residues" evidence="1">
    <location>
        <begin position="1"/>
        <end position="17"/>
    </location>
</feature>
<proteinExistence type="predicted"/>
<dbReference type="RefSeq" id="WP_188668370.1">
    <property type="nucleotide sequence ID" value="NZ_BMJI01000013.1"/>
</dbReference>